<protein>
    <submittedName>
        <fullName evidence="1">ABC transporter substrate-binding protein</fullName>
    </submittedName>
</protein>
<comment type="caution">
    <text evidence="1">The sequence shown here is derived from an EMBL/GenBank/DDBJ whole genome shotgun (WGS) entry which is preliminary data.</text>
</comment>
<evidence type="ECO:0000313" key="1">
    <source>
        <dbReference type="EMBL" id="MCH6167521.1"/>
    </source>
</evidence>
<dbReference type="Proteomes" id="UP001299970">
    <property type="component" value="Unassembled WGS sequence"/>
</dbReference>
<organism evidence="1 2">
    <name type="scientific">Pseudonocardia alaniniphila</name>
    <dbReference type="NCBI Taxonomy" id="75291"/>
    <lineage>
        <taxon>Bacteria</taxon>
        <taxon>Bacillati</taxon>
        <taxon>Actinomycetota</taxon>
        <taxon>Actinomycetes</taxon>
        <taxon>Pseudonocardiales</taxon>
        <taxon>Pseudonocardiaceae</taxon>
        <taxon>Pseudonocardia</taxon>
    </lineage>
</organism>
<dbReference type="PROSITE" id="PS51318">
    <property type="entry name" value="TAT"/>
    <property type="match status" value="1"/>
</dbReference>
<dbReference type="Gene3D" id="3.40.190.10">
    <property type="entry name" value="Periplasmic binding protein-like II"/>
    <property type="match status" value="2"/>
</dbReference>
<dbReference type="RefSeq" id="WP_241037944.1">
    <property type="nucleotide sequence ID" value="NZ_BAAAJF010000005.1"/>
</dbReference>
<dbReference type="InterPro" id="IPR006059">
    <property type="entry name" value="SBP"/>
</dbReference>
<reference evidence="1 2" key="1">
    <citation type="submission" date="2022-03" db="EMBL/GenBank/DDBJ databases">
        <title>Pseudonocardia alaer sp. nov., a novel actinomycete isolated from reed forest soil.</title>
        <authorList>
            <person name="Wang L."/>
        </authorList>
    </citation>
    <scope>NUCLEOTIDE SEQUENCE [LARGE SCALE GENOMIC DNA]</scope>
    <source>
        <strain evidence="1 2">Y-16303</strain>
    </source>
</reference>
<dbReference type="InterPro" id="IPR006311">
    <property type="entry name" value="TAT_signal"/>
</dbReference>
<dbReference type="Pfam" id="PF01547">
    <property type="entry name" value="SBP_bac_1"/>
    <property type="match status" value="1"/>
</dbReference>
<sequence>MSRPQSQAEYLARLVPPSVAARGIGRRALLRGALGVGAGVGLTGLLAACGGGGDQGGAAAGSGTVSFGSNESGTRFAKQREAEVADFLKATGTAVTINAVDHSTFQENINTYLQGNPDDVFSWFAGYRMRFFAEQGLIGDISAAWPLPGIPDTFKAQSTGSDGAQYLVPQAYYPWAVFYRKSMFEAGGYEVPTTFDALRALCQQMQTDGLTPFAFGDKEGWPAMGTFDMLNMRINGYDFHVSLMAGTESWDSPQVKTVFDTWRGLLPFHQPDGLGRTWQEAAQGMLQKKSGLFILGTFINEQFPDDEDDLDFFTFPEVDSRIGATAIDAPIDGFCMSASPDNEEGSIAFLKYLASPEAAAAAASTGLPFIAANSEADTSQYSQLQLKSVELVGQAENLAQFLDRDTRPDFASTVIIPAFQQFIGNPDDIDGLLKSIEAQKKSIFSS</sequence>
<accession>A0ABS9TG48</accession>
<name>A0ABS9TG48_9PSEU</name>
<keyword evidence="2" id="KW-1185">Reference proteome</keyword>
<dbReference type="EMBL" id="JAKXMK010000014">
    <property type="protein sequence ID" value="MCH6167521.1"/>
    <property type="molecule type" value="Genomic_DNA"/>
</dbReference>
<evidence type="ECO:0000313" key="2">
    <source>
        <dbReference type="Proteomes" id="UP001299970"/>
    </source>
</evidence>
<dbReference type="SUPFAM" id="SSF53850">
    <property type="entry name" value="Periplasmic binding protein-like II"/>
    <property type="match status" value="1"/>
</dbReference>
<gene>
    <name evidence="1" type="ORF">MMF94_17680</name>
</gene>
<dbReference type="PANTHER" id="PTHR43649">
    <property type="entry name" value="ARABINOSE-BINDING PROTEIN-RELATED"/>
    <property type="match status" value="1"/>
</dbReference>
<dbReference type="InterPro" id="IPR050490">
    <property type="entry name" value="Bact_solute-bd_prot1"/>
</dbReference>
<proteinExistence type="predicted"/>